<gene>
    <name evidence="1" type="ORF">DFR68_102680</name>
</gene>
<reference evidence="1 2" key="1">
    <citation type="submission" date="2018-07" db="EMBL/GenBank/DDBJ databases">
        <title>Genomic Encyclopedia of Type Strains, Phase IV (KMG-IV): sequencing the most valuable type-strain genomes for metagenomic binning, comparative biology and taxonomic classification.</title>
        <authorList>
            <person name="Goeker M."/>
        </authorList>
    </citation>
    <scope>NUCLEOTIDE SEQUENCE [LARGE SCALE GENOMIC DNA]</scope>
    <source>
        <strain evidence="1 2">DSM 44952</strain>
    </source>
</reference>
<sequence>MGIEKLLDIAEPDELKAAAGHRHTAYTSFTGKVRSVKEDMCLTTRPQSTLDFRHAAVLGVVTRCLDTAIDDKNAIAGDTHSRTVDAGNRYQDTDIAGGARVRRSESI</sequence>
<proteinExistence type="predicted"/>
<keyword evidence="2" id="KW-1185">Reference proteome</keyword>
<dbReference type="EMBL" id="QQAZ01000002">
    <property type="protein sequence ID" value="RDI54552.1"/>
    <property type="molecule type" value="Genomic_DNA"/>
</dbReference>
<evidence type="ECO:0000313" key="2">
    <source>
        <dbReference type="Proteomes" id="UP000255355"/>
    </source>
</evidence>
<name>A0A370HC89_9NOCA</name>
<accession>A0A370HC89</accession>
<dbReference type="STRING" id="1210089.GCA_001613165_03930"/>
<dbReference type="RefSeq" id="WP_068021470.1">
    <property type="nucleotide sequence ID" value="NZ_QQAZ01000002.1"/>
</dbReference>
<evidence type="ECO:0000313" key="1">
    <source>
        <dbReference type="EMBL" id="RDI54552.1"/>
    </source>
</evidence>
<dbReference type="Proteomes" id="UP000255355">
    <property type="component" value="Unassembled WGS sequence"/>
</dbReference>
<dbReference type="AlphaFoldDB" id="A0A370HC89"/>
<comment type="caution">
    <text evidence="1">The sequence shown here is derived from an EMBL/GenBank/DDBJ whole genome shotgun (WGS) entry which is preliminary data.</text>
</comment>
<organism evidence="1 2">
    <name type="scientific">Nocardia mexicana</name>
    <dbReference type="NCBI Taxonomy" id="279262"/>
    <lineage>
        <taxon>Bacteria</taxon>
        <taxon>Bacillati</taxon>
        <taxon>Actinomycetota</taxon>
        <taxon>Actinomycetes</taxon>
        <taxon>Mycobacteriales</taxon>
        <taxon>Nocardiaceae</taxon>
        <taxon>Nocardia</taxon>
    </lineage>
</organism>
<protein>
    <submittedName>
        <fullName evidence="1">Uncharacterized protein</fullName>
    </submittedName>
</protein>